<dbReference type="GO" id="GO:0015937">
    <property type="term" value="P:coenzyme A biosynthetic process"/>
    <property type="evidence" value="ECO:0007669"/>
    <property type="project" value="InterPro"/>
</dbReference>
<dbReference type="GO" id="GO:0005634">
    <property type="term" value="C:nucleus"/>
    <property type="evidence" value="ECO:0007669"/>
    <property type="project" value="TreeGrafter"/>
</dbReference>
<evidence type="ECO:0000256" key="3">
    <source>
        <dbReference type="ARBA" id="ARBA00011388"/>
    </source>
</evidence>
<sequence>MSSSSSKGFPLLQDLASYIPDSLDLNRDAAAKEYWFGCFDRLVLKFELQAAKSQSSDPSADARAAQFREHYQEKLRQLKKANVDPNDQPLTIRTLLELNQKSLRLYGFSDPWKEQKNLENEASLKKLPARLQWLDQVDDMNAKWTAIIKGVLAGNMFDWGAQAVSQILEKDAGFGLEEALERIQKRPWLVDCLEQWLERMKGPAHSCATIFTDNSGIDIVLGILPLVRELLLRKTKVLLCANTEPALNDITYEELNEVVKECCSECETINQAYHSGMLKINCLMPPRIAICSL</sequence>
<gene>
    <name evidence="15" type="primary">6045829</name>
    <name evidence="14" type="ORF">CpipJ_CPIJ013034</name>
</gene>
<reference evidence="14" key="1">
    <citation type="submission" date="2007-03" db="EMBL/GenBank/DDBJ databases">
        <title>Annotation of Culex pipiens quinquefasciatus.</title>
        <authorList>
            <consortium name="The Broad Institute Genome Sequencing Platform"/>
            <person name="Atkinson P.W."/>
            <person name="Hemingway J."/>
            <person name="Christensen B.M."/>
            <person name="Higgs S."/>
            <person name="Kodira C."/>
            <person name="Hannick L."/>
            <person name="Megy K."/>
            <person name="O'Leary S."/>
            <person name="Pearson M."/>
            <person name="Haas B.J."/>
            <person name="Mauceli E."/>
            <person name="Wortman J.R."/>
            <person name="Lee N.H."/>
            <person name="Guigo R."/>
            <person name="Stanke M."/>
            <person name="Alvarado L."/>
            <person name="Amedeo P."/>
            <person name="Antoine C.H."/>
            <person name="Arensburger P."/>
            <person name="Bidwell S.L."/>
            <person name="Crawford M."/>
            <person name="Camaro F."/>
            <person name="Devon K."/>
            <person name="Engels R."/>
            <person name="Hammond M."/>
            <person name="Howarth C."/>
            <person name="Koehrsen M."/>
            <person name="Lawson D."/>
            <person name="Montgomery P."/>
            <person name="Nene V."/>
            <person name="Nusbaum C."/>
            <person name="Puiu D."/>
            <person name="Romero-Severson J."/>
            <person name="Severson D.W."/>
            <person name="Shumway M."/>
            <person name="Sisk P."/>
            <person name="Stolte C."/>
            <person name="Zeng Q."/>
            <person name="Eisenstadt E."/>
            <person name="Fraser-Liggett C."/>
            <person name="Strausberg R."/>
            <person name="Galagan J."/>
            <person name="Birren B."/>
            <person name="Collins F.H."/>
        </authorList>
    </citation>
    <scope>NUCLEOTIDE SEQUENCE [LARGE SCALE GENOMIC DNA]</scope>
    <source>
        <strain evidence="14">JHB</strain>
    </source>
</reference>
<proteinExistence type="predicted"/>
<evidence type="ECO:0000256" key="8">
    <source>
        <dbReference type="ARBA" id="ARBA00023074"/>
    </source>
</evidence>
<keyword evidence="5" id="KW-0533">Nickel</keyword>
<dbReference type="InterPro" id="IPR035073">
    <property type="entry name" value="At2g17340_3_helix_bundle"/>
</dbReference>
<evidence type="ECO:0000256" key="11">
    <source>
        <dbReference type="ARBA" id="ARBA00032948"/>
    </source>
</evidence>
<protein>
    <recommendedName>
        <fullName evidence="4">4'-phosphopantetheine phosphatase</fullName>
    </recommendedName>
    <alternativeName>
        <fullName evidence="11">Inactive pantothenic acid kinase 4</fullName>
    </alternativeName>
</protein>
<evidence type="ECO:0000256" key="7">
    <source>
        <dbReference type="ARBA" id="ARBA00022801"/>
    </source>
</evidence>
<comment type="subunit">
    <text evidence="3">Homodimer. Interacts with PKM.</text>
</comment>
<dbReference type="InterPro" id="IPR036075">
    <property type="entry name" value="ARMT-1-like_metal-bd_sf"/>
</dbReference>
<dbReference type="OMA" id="WFPCFRE"/>
<dbReference type="InterPro" id="IPR002791">
    <property type="entry name" value="ARMT1-like_metal-bd"/>
</dbReference>
<dbReference type="EnsemblMetazoa" id="CPIJ013034-RA">
    <property type="protein sequence ID" value="CPIJ013034-PA"/>
    <property type="gene ID" value="CPIJ013034"/>
</dbReference>
<dbReference type="KEGG" id="cqu:CpipJ_CPIJ013034"/>
<keyword evidence="8" id="KW-0944">Nitration</keyword>
<organism>
    <name type="scientific">Culex quinquefasciatus</name>
    <name type="common">Southern house mosquito</name>
    <name type="synonym">Culex pungens</name>
    <dbReference type="NCBI Taxonomy" id="7176"/>
    <lineage>
        <taxon>Eukaryota</taxon>
        <taxon>Metazoa</taxon>
        <taxon>Ecdysozoa</taxon>
        <taxon>Arthropoda</taxon>
        <taxon>Hexapoda</taxon>
        <taxon>Insecta</taxon>
        <taxon>Pterygota</taxon>
        <taxon>Neoptera</taxon>
        <taxon>Endopterygota</taxon>
        <taxon>Diptera</taxon>
        <taxon>Nematocera</taxon>
        <taxon>Culicoidea</taxon>
        <taxon>Culicidae</taxon>
        <taxon>Culicinae</taxon>
        <taxon>Culicini</taxon>
        <taxon>Culex</taxon>
        <taxon>Culex</taxon>
    </lineage>
</organism>
<evidence type="ECO:0000256" key="6">
    <source>
        <dbReference type="ARBA" id="ARBA00022723"/>
    </source>
</evidence>
<feature type="domain" description="Damage-control phosphatase ARMT1-like metal-binding" evidence="13">
    <location>
        <begin position="61"/>
        <end position="265"/>
    </location>
</feature>
<dbReference type="GO" id="GO:0046872">
    <property type="term" value="F:metal ion binding"/>
    <property type="evidence" value="ECO:0007669"/>
    <property type="project" value="UniProtKB-KW"/>
</dbReference>
<evidence type="ECO:0000256" key="2">
    <source>
        <dbReference type="ARBA" id="ARBA00001967"/>
    </source>
</evidence>
<comment type="cofactor">
    <cofactor evidence="1">
        <name>Mn(2+)</name>
        <dbReference type="ChEBI" id="CHEBI:29035"/>
    </cofactor>
</comment>
<keyword evidence="6" id="KW-0479">Metal-binding</keyword>
<evidence type="ECO:0000259" key="13">
    <source>
        <dbReference type="Pfam" id="PF01937"/>
    </source>
</evidence>
<dbReference type="GO" id="GO:0005829">
    <property type="term" value="C:cytosol"/>
    <property type="evidence" value="ECO:0007669"/>
    <property type="project" value="TreeGrafter"/>
</dbReference>
<dbReference type="PANTHER" id="PTHR12280">
    <property type="entry name" value="PANTOTHENATE KINASE"/>
    <property type="match status" value="1"/>
</dbReference>
<evidence type="ECO:0000256" key="4">
    <source>
        <dbReference type="ARBA" id="ARBA00019490"/>
    </source>
</evidence>
<dbReference type="Gene3D" id="1.20.1700.10">
    <property type="entry name" value="AF1104-like"/>
    <property type="match status" value="1"/>
</dbReference>
<dbReference type="GO" id="GO:0016787">
    <property type="term" value="F:hydrolase activity"/>
    <property type="evidence" value="ECO:0007669"/>
    <property type="project" value="UniProtKB-KW"/>
</dbReference>
<dbReference type="STRING" id="7176.B0X0F0"/>
<dbReference type="Proteomes" id="UP000002320">
    <property type="component" value="Unassembled WGS sequence"/>
</dbReference>
<evidence type="ECO:0000313" key="14">
    <source>
        <dbReference type="EMBL" id="EDS38111.1"/>
    </source>
</evidence>
<name>B0X0F0_CULQU</name>
<dbReference type="eggNOG" id="KOG4584">
    <property type="taxonomic scope" value="Eukaryota"/>
</dbReference>
<keyword evidence="14" id="KW-0808">Transferase</keyword>
<dbReference type="AlphaFoldDB" id="B0X0F0"/>
<dbReference type="EMBL" id="DS232235">
    <property type="protein sequence ID" value="EDS38111.1"/>
    <property type="molecule type" value="Genomic_DNA"/>
</dbReference>
<comment type="cofactor">
    <cofactor evidence="2">
        <name>Ni(2+)</name>
        <dbReference type="ChEBI" id="CHEBI:49786"/>
    </cofactor>
</comment>
<keyword evidence="14" id="KW-0418">Kinase</keyword>
<dbReference type="SUPFAM" id="SSF111321">
    <property type="entry name" value="AF1104-like"/>
    <property type="match status" value="1"/>
</dbReference>
<dbReference type="GO" id="GO:0004594">
    <property type="term" value="F:pantothenate kinase activity"/>
    <property type="evidence" value="ECO:0007669"/>
    <property type="project" value="TreeGrafter"/>
</dbReference>
<evidence type="ECO:0000313" key="16">
    <source>
        <dbReference type="Proteomes" id="UP000002320"/>
    </source>
</evidence>
<evidence type="ECO:0000313" key="15">
    <source>
        <dbReference type="EnsemblMetazoa" id="CPIJ013034-PA"/>
    </source>
</evidence>
<evidence type="ECO:0000256" key="9">
    <source>
        <dbReference type="ARBA" id="ARBA00023211"/>
    </source>
</evidence>
<keyword evidence="9" id="KW-0464">Manganese</keyword>
<dbReference type="Pfam" id="PF01937">
    <property type="entry name" value="ARMT1-like_dom"/>
    <property type="match status" value="1"/>
</dbReference>
<dbReference type="FunCoup" id="B0X0F0">
    <property type="interactions" value="659"/>
</dbReference>
<dbReference type="InterPro" id="IPR004567">
    <property type="entry name" value="Type_II_PanK"/>
</dbReference>
<reference evidence="15" key="2">
    <citation type="submission" date="2021-02" db="UniProtKB">
        <authorList>
            <consortium name="EnsemblMetazoa"/>
        </authorList>
    </citation>
    <scope>IDENTIFICATION</scope>
    <source>
        <strain evidence="15">JHB</strain>
    </source>
</reference>
<evidence type="ECO:0000256" key="12">
    <source>
        <dbReference type="ARBA" id="ARBA00046055"/>
    </source>
</evidence>
<accession>B0X0F0</accession>
<dbReference type="VEuPathDB" id="VectorBase:CQUJHB014087"/>
<keyword evidence="16" id="KW-1185">Reference proteome</keyword>
<dbReference type="OrthoDB" id="498611at2759"/>
<comment type="function">
    <text evidence="12">Phosphatase which shows a preference for 4'-phosphopantetheine and its oxidatively damaged forms (sulfonate or S-sulfonate), providing strong indirect evidence that the phosphatase activity pre-empts damage in the coenzyme A (CoA) pathway. Hydrolyzing excess 4'-phosphopantetheine could constitute a directed overflow mechanism to prevent its oxidation to the S-sulfonate, sulfonate, or other forms. Hydrolyzing 4'-phosphopantetheine sulfonate or S-sulfonate would forestall their conversion to inactive forms of CoA and acyl carrier protein. May play a role in the physiological regulation of CoA intracellular levels.</text>
</comment>
<dbReference type="HOGENOM" id="CLU_039785_0_0_1"/>
<dbReference type="InParanoid" id="B0X0F0"/>
<dbReference type="Gene3D" id="3.40.50.10880">
    <property type="entry name" value="Uncharacterised protein PF01937, DUF89, domain 3"/>
    <property type="match status" value="1"/>
</dbReference>
<evidence type="ECO:0000256" key="1">
    <source>
        <dbReference type="ARBA" id="ARBA00001936"/>
    </source>
</evidence>
<evidence type="ECO:0000256" key="10">
    <source>
        <dbReference type="ARBA" id="ARBA00029347"/>
    </source>
</evidence>
<dbReference type="GO" id="GO:0005524">
    <property type="term" value="F:ATP binding"/>
    <property type="evidence" value="ECO:0007669"/>
    <property type="project" value="InterPro"/>
</dbReference>
<keyword evidence="7" id="KW-0378">Hydrolase</keyword>
<dbReference type="VEuPathDB" id="VectorBase:CPIJ013034"/>
<evidence type="ECO:0000256" key="5">
    <source>
        <dbReference type="ARBA" id="ARBA00022596"/>
    </source>
</evidence>
<comment type="catalytic activity">
    <reaction evidence="10">
        <text>(R)-4'-phospho-S-sulfopantetheine + H2O = (R)-S-sulfopantetheine + phosphate</text>
        <dbReference type="Rhea" id="RHEA:68340"/>
        <dbReference type="ChEBI" id="CHEBI:15377"/>
        <dbReference type="ChEBI" id="CHEBI:43474"/>
        <dbReference type="ChEBI" id="CHEBI:177302"/>
        <dbReference type="ChEBI" id="CHEBI:177303"/>
    </reaction>
    <physiologicalReaction direction="left-to-right" evidence="10">
        <dbReference type="Rhea" id="RHEA:68341"/>
    </physiologicalReaction>
</comment>
<dbReference type="PANTHER" id="PTHR12280:SF35">
    <property type="entry name" value="4'-PHOSPHOPANTETHEINE PHOSPHATASE"/>
    <property type="match status" value="1"/>
</dbReference>